<dbReference type="RefSeq" id="XP_033595319.1">
    <property type="nucleotide sequence ID" value="XM_033740004.1"/>
</dbReference>
<dbReference type="GeneID" id="54481058"/>
<evidence type="ECO:0000256" key="1">
    <source>
        <dbReference type="SAM" id="MobiDB-lite"/>
    </source>
</evidence>
<dbReference type="EMBL" id="ML996591">
    <property type="protein sequence ID" value="KAF2752868.1"/>
    <property type="molecule type" value="Genomic_DNA"/>
</dbReference>
<feature type="transmembrane region" description="Helical" evidence="2">
    <location>
        <begin position="21"/>
        <end position="44"/>
    </location>
</feature>
<dbReference type="PANTHER" id="PTHR36578">
    <property type="entry name" value="CHROMOSOME 15, WHOLE GENOME SHOTGUN SEQUENCE"/>
    <property type="match status" value="1"/>
</dbReference>
<organism evidence="3 4">
    <name type="scientific">Pseudovirgaria hyperparasitica</name>
    <dbReference type="NCBI Taxonomy" id="470096"/>
    <lineage>
        <taxon>Eukaryota</taxon>
        <taxon>Fungi</taxon>
        <taxon>Dikarya</taxon>
        <taxon>Ascomycota</taxon>
        <taxon>Pezizomycotina</taxon>
        <taxon>Dothideomycetes</taxon>
        <taxon>Dothideomycetes incertae sedis</taxon>
        <taxon>Acrospermales</taxon>
        <taxon>Acrospermaceae</taxon>
        <taxon>Pseudovirgaria</taxon>
    </lineage>
</organism>
<dbReference type="OrthoDB" id="271448at2759"/>
<protein>
    <recommendedName>
        <fullName evidence="5">Apple domain-containing protein</fullName>
    </recommendedName>
</protein>
<keyword evidence="4" id="KW-1185">Reference proteome</keyword>
<keyword evidence="2" id="KW-1133">Transmembrane helix</keyword>
<proteinExistence type="predicted"/>
<keyword evidence="2" id="KW-0472">Membrane</keyword>
<dbReference type="PANTHER" id="PTHR36578:SF1">
    <property type="entry name" value="APPLE DOMAIN-CONTAINING PROTEIN"/>
    <property type="match status" value="1"/>
</dbReference>
<evidence type="ECO:0008006" key="5">
    <source>
        <dbReference type="Google" id="ProtNLM"/>
    </source>
</evidence>
<gene>
    <name evidence="3" type="ORF">EJ05DRAFT_235574</name>
</gene>
<evidence type="ECO:0000313" key="3">
    <source>
        <dbReference type="EMBL" id="KAF2752868.1"/>
    </source>
</evidence>
<reference evidence="3" key="1">
    <citation type="journal article" date="2020" name="Stud. Mycol.">
        <title>101 Dothideomycetes genomes: a test case for predicting lifestyles and emergence of pathogens.</title>
        <authorList>
            <person name="Haridas S."/>
            <person name="Albert R."/>
            <person name="Binder M."/>
            <person name="Bloem J."/>
            <person name="Labutti K."/>
            <person name="Salamov A."/>
            <person name="Andreopoulos B."/>
            <person name="Baker S."/>
            <person name="Barry K."/>
            <person name="Bills G."/>
            <person name="Bluhm B."/>
            <person name="Cannon C."/>
            <person name="Castanera R."/>
            <person name="Culley D."/>
            <person name="Daum C."/>
            <person name="Ezra D."/>
            <person name="Gonzalez J."/>
            <person name="Henrissat B."/>
            <person name="Kuo A."/>
            <person name="Liang C."/>
            <person name="Lipzen A."/>
            <person name="Lutzoni F."/>
            <person name="Magnuson J."/>
            <person name="Mondo S."/>
            <person name="Nolan M."/>
            <person name="Ohm R."/>
            <person name="Pangilinan J."/>
            <person name="Park H.-J."/>
            <person name="Ramirez L."/>
            <person name="Alfaro M."/>
            <person name="Sun H."/>
            <person name="Tritt A."/>
            <person name="Yoshinaga Y."/>
            <person name="Zwiers L.-H."/>
            <person name="Turgeon B."/>
            <person name="Goodwin S."/>
            <person name="Spatafora J."/>
            <person name="Crous P."/>
            <person name="Grigoriev I."/>
        </authorList>
    </citation>
    <scope>NUCLEOTIDE SEQUENCE</scope>
    <source>
        <strain evidence="3">CBS 121739</strain>
    </source>
</reference>
<keyword evidence="2" id="KW-0812">Transmembrane</keyword>
<feature type="region of interest" description="Disordered" evidence="1">
    <location>
        <begin position="83"/>
        <end position="103"/>
    </location>
</feature>
<evidence type="ECO:0000313" key="4">
    <source>
        <dbReference type="Proteomes" id="UP000799437"/>
    </source>
</evidence>
<evidence type="ECO:0000256" key="2">
    <source>
        <dbReference type="SAM" id="Phobius"/>
    </source>
</evidence>
<dbReference type="AlphaFoldDB" id="A0A6A6VQE9"/>
<dbReference type="Proteomes" id="UP000799437">
    <property type="component" value="Unassembled WGS sequence"/>
</dbReference>
<accession>A0A6A6VQE9</accession>
<sequence>MRTYRMHQLSTKSASSRHRMHTAYNNLSSTFLIVISVLCAYLILTTILSHFNSLLPNPFHIPESHLQSQHIRHFRALRLRSDKDPTTLRPDTCARQPLGAGPVPSPDTASAFLSWTSLSNAASAAIAPAGYVVDSTNQASTLNGTGFLGTTELAAYRPKLCALSCDNTPRCGAFELYFERSPILAPGLSCKDPPSSTLIRCSLWDWKAVNQKSRNVGQWREHFQVVIAGANRYVKSKRAPTVVRMLANDATVTTGRGSDKCALAIIIAIVFVIYM</sequence>
<name>A0A6A6VQE9_9PEZI</name>